<accession>A0A501WKT8</accession>
<evidence type="ECO:0000259" key="2">
    <source>
        <dbReference type="Pfam" id="PF04069"/>
    </source>
</evidence>
<dbReference type="GO" id="GO:0043190">
    <property type="term" value="C:ATP-binding cassette (ABC) transporter complex"/>
    <property type="evidence" value="ECO:0007669"/>
    <property type="project" value="InterPro"/>
</dbReference>
<feature type="domain" description="ABC-type glycine betaine transport system substrate-binding" evidence="2">
    <location>
        <begin position="28"/>
        <end position="280"/>
    </location>
</feature>
<evidence type="ECO:0000256" key="1">
    <source>
        <dbReference type="SAM" id="SignalP"/>
    </source>
</evidence>
<dbReference type="GO" id="GO:0042597">
    <property type="term" value="C:periplasmic space"/>
    <property type="evidence" value="ECO:0007669"/>
    <property type="project" value="InterPro"/>
</dbReference>
<protein>
    <submittedName>
        <fullName evidence="3">Choline ABC transporter substrate-binding protein</fullName>
    </submittedName>
</protein>
<dbReference type="InterPro" id="IPR007210">
    <property type="entry name" value="ABC_Gly_betaine_transp_sub-bd"/>
</dbReference>
<dbReference type="RefSeq" id="WP_140454913.1">
    <property type="nucleotide sequence ID" value="NZ_VFRP01000015.1"/>
</dbReference>
<reference evidence="3 4" key="1">
    <citation type="submission" date="2019-06" db="EMBL/GenBank/DDBJ databases">
        <title>A novel bacterium of genus Amaricoccus, isolated from marine sediment.</title>
        <authorList>
            <person name="Huang H."/>
            <person name="Mo K."/>
            <person name="Hu Y."/>
        </authorList>
    </citation>
    <scope>NUCLEOTIDE SEQUENCE [LARGE SCALE GENOMIC DNA]</scope>
    <source>
        <strain evidence="3 4">HB172011</strain>
    </source>
</reference>
<dbReference type="CDD" id="cd13640">
    <property type="entry name" value="PBP2_ChoX"/>
    <property type="match status" value="1"/>
</dbReference>
<name>A0A501WKT8_9RHOB</name>
<dbReference type="GO" id="GO:0022857">
    <property type="term" value="F:transmembrane transporter activity"/>
    <property type="evidence" value="ECO:0007669"/>
    <property type="project" value="InterPro"/>
</dbReference>
<comment type="caution">
    <text evidence="3">The sequence shown here is derived from an EMBL/GenBank/DDBJ whole genome shotgun (WGS) entry which is preliminary data.</text>
</comment>
<feature type="signal peptide" evidence="1">
    <location>
        <begin position="1"/>
        <end position="20"/>
    </location>
</feature>
<dbReference type="Proteomes" id="UP000319255">
    <property type="component" value="Unassembled WGS sequence"/>
</dbReference>
<dbReference type="NCBIfam" id="TIGR03414">
    <property type="entry name" value="ABC_choline_bnd"/>
    <property type="match status" value="1"/>
</dbReference>
<organism evidence="3 4">
    <name type="scientific">Amaricoccus solimangrovi</name>
    <dbReference type="NCBI Taxonomy" id="2589815"/>
    <lineage>
        <taxon>Bacteria</taxon>
        <taxon>Pseudomonadati</taxon>
        <taxon>Pseudomonadota</taxon>
        <taxon>Alphaproteobacteria</taxon>
        <taxon>Rhodobacterales</taxon>
        <taxon>Paracoccaceae</taxon>
        <taxon>Amaricoccus</taxon>
    </lineage>
</organism>
<dbReference type="Gene3D" id="3.40.190.100">
    <property type="entry name" value="Glycine betaine-binding periplasmic protein, domain 2"/>
    <property type="match status" value="1"/>
</dbReference>
<gene>
    <name evidence="3" type="primary">choX</name>
    <name evidence="3" type="ORF">FJM51_14800</name>
</gene>
<dbReference type="SUPFAM" id="SSF53850">
    <property type="entry name" value="Periplasmic binding protein-like II"/>
    <property type="match status" value="1"/>
</dbReference>
<keyword evidence="4" id="KW-1185">Reference proteome</keyword>
<keyword evidence="1" id="KW-0732">Signal</keyword>
<dbReference type="Pfam" id="PF04069">
    <property type="entry name" value="OpuAC"/>
    <property type="match status" value="1"/>
</dbReference>
<dbReference type="EMBL" id="VFRP01000015">
    <property type="protein sequence ID" value="TPE49392.1"/>
    <property type="molecule type" value="Genomic_DNA"/>
</dbReference>
<feature type="chain" id="PRO_5021220629" evidence="1">
    <location>
        <begin position="21"/>
        <end position="311"/>
    </location>
</feature>
<proteinExistence type="predicted"/>
<evidence type="ECO:0000313" key="3">
    <source>
        <dbReference type="EMBL" id="TPE49392.1"/>
    </source>
</evidence>
<dbReference type="InterPro" id="IPR017783">
    <property type="entry name" value="ABC_choline_sub-bd"/>
</dbReference>
<dbReference type="Gene3D" id="3.40.190.10">
    <property type="entry name" value="Periplasmic binding protein-like II"/>
    <property type="match status" value="1"/>
</dbReference>
<dbReference type="GO" id="GO:0033265">
    <property type="term" value="F:choline binding"/>
    <property type="evidence" value="ECO:0007669"/>
    <property type="project" value="InterPro"/>
</dbReference>
<dbReference type="GO" id="GO:0015871">
    <property type="term" value="P:choline transport"/>
    <property type="evidence" value="ECO:0007669"/>
    <property type="project" value="InterPro"/>
</dbReference>
<dbReference type="AlphaFoldDB" id="A0A501WKT8"/>
<dbReference type="OrthoDB" id="9787902at2"/>
<sequence length="311" mass="33106">MKLLASAFALAAALAPMARAADPESCATIRLSDPGWTDITSTNGVASVLLDALGYEPDVKTLSVPIGYEAMKSGDIDVFLGNWMPAQQKFRDDLDSSNAAAVLTRNLTGAKFTLAVPSYVAEGGVKDFADLSAHADEFDSKIYGIESGAPANTNIQNMINSGDFDLKDWTLVESGEQAMLAQVARAERGEKAIVFLAWAPHPMNTKFDITYLSGGDKYFGPDYGGAEVYTLARTGWAEQCPNAAQFFKDLVFSVDMENVLMGKILDDGMAAQDAAKEWIAANPGQLDTWLADVTTLSGEPGLPAVKSALGL</sequence>
<evidence type="ECO:0000313" key="4">
    <source>
        <dbReference type="Proteomes" id="UP000319255"/>
    </source>
</evidence>